<dbReference type="EMBL" id="PXYW01000015">
    <property type="protein sequence ID" value="PSR33897.1"/>
    <property type="molecule type" value="Genomic_DNA"/>
</dbReference>
<sequence length="149" mass="17134">MNGEIRKEARFWVGVASASHVSIGVQGGFAQLNHGKAAPLRKMSVGDWMVYYSPRSEMHRGVPLHAFTAIGCMTDEKVYAYPMSDQFVPFRRNVQYLPCRTVKIRDILNRLSFTQHASHWGSLFRRGHFEIERKDFLVIAQSMTGEEWL</sequence>
<dbReference type="Gene3D" id="3.10.590.10">
    <property type="entry name" value="ph1033 like domains"/>
    <property type="match status" value="1"/>
</dbReference>
<dbReference type="InterPro" id="IPR022996">
    <property type="entry name" value="UPF0310"/>
</dbReference>
<reference evidence="3 4" key="1">
    <citation type="journal article" date="2014" name="BMC Genomics">
        <title>Comparison of environmental and isolate Sulfobacillus genomes reveals diverse carbon, sulfur, nitrogen, and hydrogen metabolisms.</title>
        <authorList>
            <person name="Justice N.B."/>
            <person name="Norman A."/>
            <person name="Brown C.T."/>
            <person name="Singh A."/>
            <person name="Thomas B.C."/>
            <person name="Banfield J.F."/>
        </authorList>
    </citation>
    <scope>NUCLEOTIDE SEQUENCE [LARGE SCALE GENOMIC DNA]</scope>
    <source>
        <strain evidence="3">AMDSBA4</strain>
    </source>
</reference>
<accession>A0A2T2XHE6</accession>
<dbReference type="AlphaFoldDB" id="A0A2T2XHE6"/>
<protein>
    <recommendedName>
        <fullName evidence="1">UPF0310 protein C7B46_07860</fullName>
    </recommendedName>
</protein>
<dbReference type="SUPFAM" id="SSF88697">
    <property type="entry name" value="PUA domain-like"/>
    <property type="match status" value="1"/>
</dbReference>
<feature type="domain" description="EVE" evidence="2">
    <location>
        <begin position="10"/>
        <end position="141"/>
    </location>
</feature>
<dbReference type="Pfam" id="PF01878">
    <property type="entry name" value="EVE"/>
    <property type="match status" value="1"/>
</dbReference>
<evidence type="ECO:0000313" key="3">
    <source>
        <dbReference type="EMBL" id="PSR33897.1"/>
    </source>
</evidence>
<dbReference type="Proteomes" id="UP000242972">
    <property type="component" value="Unassembled WGS sequence"/>
</dbReference>
<dbReference type="InterPro" id="IPR015947">
    <property type="entry name" value="PUA-like_sf"/>
</dbReference>
<comment type="similarity">
    <text evidence="1">Belongs to the UPF0310 family.</text>
</comment>
<organism evidence="3 4">
    <name type="scientific">Sulfobacillus benefaciens</name>
    <dbReference type="NCBI Taxonomy" id="453960"/>
    <lineage>
        <taxon>Bacteria</taxon>
        <taxon>Bacillati</taxon>
        <taxon>Bacillota</taxon>
        <taxon>Clostridia</taxon>
        <taxon>Eubacteriales</taxon>
        <taxon>Clostridiales Family XVII. Incertae Sedis</taxon>
        <taxon>Sulfobacillus</taxon>
    </lineage>
</organism>
<dbReference type="InterPro" id="IPR002740">
    <property type="entry name" value="EVE_domain"/>
</dbReference>
<gene>
    <name evidence="3" type="ORF">C7B46_07860</name>
</gene>
<evidence type="ECO:0000259" key="2">
    <source>
        <dbReference type="Pfam" id="PF01878"/>
    </source>
</evidence>
<evidence type="ECO:0000256" key="1">
    <source>
        <dbReference type="HAMAP-Rule" id="MF_00771"/>
    </source>
</evidence>
<comment type="caution">
    <text evidence="3">The sequence shown here is derived from an EMBL/GenBank/DDBJ whole genome shotgun (WGS) entry which is preliminary data.</text>
</comment>
<proteinExistence type="inferred from homology"/>
<dbReference type="HAMAP" id="MF_00771">
    <property type="entry name" value="UPF0310"/>
    <property type="match status" value="1"/>
</dbReference>
<evidence type="ECO:0000313" key="4">
    <source>
        <dbReference type="Proteomes" id="UP000242972"/>
    </source>
</evidence>
<dbReference type="CDD" id="cd21132">
    <property type="entry name" value="EVE-like"/>
    <property type="match status" value="1"/>
</dbReference>
<name>A0A2T2XHE6_9FIRM</name>
<dbReference type="NCBIfam" id="NF002616">
    <property type="entry name" value="PRK02268.1-2"/>
    <property type="match status" value="1"/>
</dbReference>